<keyword evidence="3" id="KW-1003">Cell membrane</keyword>
<evidence type="ECO:0000256" key="4">
    <source>
        <dbReference type="ARBA" id="ARBA00022692"/>
    </source>
</evidence>
<dbReference type="Pfam" id="PF02472">
    <property type="entry name" value="ExbD"/>
    <property type="match status" value="1"/>
</dbReference>
<comment type="caution">
    <text evidence="8">The sequence shown here is derived from an EMBL/GenBank/DDBJ whole genome shotgun (WGS) entry which is preliminary data.</text>
</comment>
<keyword evidence="5" id="KW-1133">Transmembrane helix</keyword>
<comment type="subcellular location">
    <subcellularLocation>
        <location evidence="1">Cell membrane</location>
        <topology evidence="1">Single-pass membrane protein</topology>
    </subcellularLocation>
    <subcellularLocation>
        <location evidence="7">Cell membrane</location>
        <topology evidence="7">Single-pass type II membrane protein</topology>
    </subcellularLocation>
</comment>
<keyword evidence="7" id="KW-0653">Protein transport</keyword>
<keyword evidence="9" id="KW-1185">Reference proteome</keyword>
<comment type="similarity">
    <text evidence="2 7">Belongs to the ExbD/TolR family.</text>
</comment>
<evidence type="ECO:0000256" key="3">
    <source>
        <dbReference type="ARBA" id="ARBA00022475"/>
    </source>
</evidence>
<protein>
    <submittedName>
        <fullName evidence="8">Biopolymer transporter ExbD</fullName>
    </submittedName>
</protein>
<keyword evidence="7" id="KW-0813">Transport</keyword>
<name>A0ABV1RUU6_9BACT</name>
<accession>A0ABV1RUU6</accession>
<dbReference type="Gene3D" id="3.30.420.270">
    <property type="match status" value="1"/>
</dbReference>
<dbReference type="Proteomes" id="UP001476807">
    <property type="component" value="Unassembled WGS sequence"/>
</dbReference>
<evidence type="ECO:0000256" key="5">
    <source>
        <dbReference type="ARBA" id="ARBA00022989"/>
    </source>
</evidence>
<gene>
    <name evidence="8" type="ORF">ABS362_11485</name>
</gene>
<keyword evidence="4 7" id="KW-0812">Transmembrane</keyword>
<dbReference type="InterPro" id="IPR003400">
    <property type="entry name" value="ExbD"/>
</dbReference>
<keyword evidence="6" id="KW-0472">Membrane</keyword>
<evidence type="ECO:0000256" key="7">
    <source>
        <dbReference type="RuleBase" id="RU003879"/>
    </source>
</evidence>
<organism evidence="8 9">
    <name type="scientific">Pontibacter populi</name>
    <dbReference type="NCBI Taxonomy" id="890055"/>
    <lineage>
        <taxon>Bacteria</taxon>
        <taxon>Pseudomonadati</taxon>
        <taxon>Bacteroidota</taxon>
        <taxon>Cytophagia</taxon>
        <taxon>Cytophagales</taxon>
        <taxon>Hymenobacteraceae</taxon>
        <taxon>Pontibacter</taxon>
    </lineage>
</organism>
<evidence type="ECO:0000313" key="8">
    <source>
        <dbReference type="EMBL" id="MER2998168.1"/>
    </source>
</evidence>
<dbReference type="EMBL" id="JBEOKT010000009">
    <property type="protein sequence ID" value="MER2998168.1"/>
    <property type="molecule type" value="Genomic_DNA"/>
</dbReference>
<proteinExistence type="inferred from homology"/>
<dbReference type="PANTHER" id="PTHR30558">
    <property type="entry name" value="EXBD MEMBRANE COMPONENT OF PMF-DRIVEN MACROMOLECULE IMPORT SYSTEM"/>
    <property type="match status" value="1"/>
</dbReference>
<evidence type="ECO:0000313" key="9">
    <source>
        <dbReference type="Proteomes" id="UP001476807"/>
    </source>
</evidence>
<sequence>MNLRSKNRISPDFSMSSMTDIIFLLLIFFMLTSNFVTPSGLPVSLPSSKTSNIVMQKIGITITEDLKYYLNEKPVALEDIEPQLAALLQGTQEGEGVVVLHVDKTVPVEHLARVAGIAANMNAKVTLATLPE</sequence>
<evidence type="ECO:0000256" key="6">
    <source>
        <dbReference type="ARBA" id="ARBA00023136"/>
    </source>
</evidence>
<dbReference type="RefSeq" id="WP_350412622.1">
    <property type="nucleotide sequence ID" value="NZ_JBEOKT010000009.1"/>
</dbReference>
<evidence type="ECO:0000256" key="2">
    <source>
        <dbReference type="ARBA" id="ARBA00005811"/>
    </source>
</evidence>
<evidence type="ECO:0000256" key="1">
    <source>
        <dbReference type="ARBA" id="ARBA00004162"/>
    </source>
</evidence>
<reference evidence="8 9" key="1">
    <citation type="submission" date="2024-06" db="EMBL/GenBank/DDBJ databases">
        <title>Pontibacter populi HYL7-15.</title>
        <authorList>
            <person name="Kim M.K."/>
        </authorList>
    </citation>
    <scope>NUCLEOTIDE SEQUENCE [LARGE SCALE GENOMIC DNA]</scope>
    <source>
        <strain evidence="8 9">HYL7-15</strain>
    </source>
</reference>